<dbReference type="RefSeq" id="WP_214159979.1">
    <property type="nucleotide sequence ID" value="NZ_JAHBAY010000017.1"/>
</dbReference>
<proteinExistence type="predicted"/>
<dbReference type="SUPFAM" id="SSF53335">
    <property type="entry name" value="S-adenosyl-L-methionine-dependent methyltransferases"/>
    <property type="match status" value="1"/>
</dbReference>
<accession>A0ABS5TRL9</accession>
<sequence>MAVLPRLTVAQTDALAGRVLDRCREAGVVDAGAPEVDWERFHALRERLYRTFQVPTTTLTPLSARVLYGVSAMHLPRSVVVLGCYAGNLMAWVTAPVLGPGHDPAVVGRAAVGLDVDGAAVETARANFAAAGFGPGVRTVVGDAFDVATHAAGTAWDLLLIDVDVPGARKSGYARLLERWLEHRGPGAVVIAHDVCHPVFRHDLGGYQAFAREQGASASLTLPVDECGLEVSRWPD</sequence>
<dbReference type="Pfam" id="PF13578">
    <property type="entry name" value="Methyltransf_24"/>
    <property type="match status" value="1"/>
</dbReference>
<dbReference type="GO" id="GO:0008168">
    <property type="term" value="F:methyltransferase activity"/>
    <property type="evidence" value="ECO:0007669"/>
    <property type="project" value="UniProtKB-KW"/>
</dbReference>
<comment type="caution">
    <text evidence="1">The sequence shown here is derived from an EMBL/GenBank/DDBJ whole genome shotgun (WGS) entry which is preliminary data.</text>
</comment>
<keyword evidence="1" id="KW-0489">Methyltransferase</keyword>
<dbReference type="Gene3D" id="3.40.50.150">
    <property type="entry name" value="Vaccinia Virus protein VP39"/>
    <property type="match status" value="1"/>
</dbReference>
<name>A0ABS5TRL9_9ACTN</name>
<reference evidence="1 2" key="1">
    <citation type="submission" date="2021-05" db="EMBL/GenBank/DDBJ databases">
        <title>Kineosporia and Streptomyces sp. nov. two new marine actinobacteria isolated from Coral.</title>
        <authorList>
            <person name="Buangrab K."/>
            <person name="Sutthacheep M."/>
            <person name="Yeemin T."/>
            <person name="Harunari E."/>
            <person name="Igarashi Y."/>
            <person name="Kanchanasin P."/>
            <person name="Tanasupawat S."/>
            <person name="Phongsopitanun W."/>
        </authorList>
    </citation>
    <scope>NUCLEOTIDE SEQUENCE [LARGE SCALE GENOMIC DNA]</scope>
    <source>
        <strain evidence="1 2">J2-2</strain>
    </source>
</reference>
<organism evidence="1 2">
    <name type="scientific">Kineosporia corallincola</name>
    <dbReference type="NCBI Taxonomy" id="2835133"/>
    <lineage>
        <taxon>Bacteria</taxon>
        <taxon>Bacillati</taxon>
        <taxon>Actinomycetota</taxon>
        <taxon>Actinomycetes</taxon>
        <taxon>Kineosporiales</taxon>
        <taxon>Kineosporiaceae</taxon>
        <taxon>Kineosporia</taxon>
    </lineage>
</organism>
<evidence type="ECO:0000313" key="2">
    <source>
        <dbReference type="Proteomes" id="UP001197247"/>
    </source>
</evidence>
<gene>
    <name evidence="1" type="ORF">KIH74_31115</name>
</gene>
<keyword evidence="1" id="KW-0808">Transferase</keyword>
<dbReference type="InterPro" id="IPR029063">
    <property type="entry name" value="SAM-dependent_MTases_sf"/>
</dbReference>
<protein>
    <submittedName>
        <fullName evidence="1">Class I SAM-dependent methyltransferase</fullName>
        <ecNumber evidence="1">2.1.1.-</ecNumber>
    </submittedName>
</protein>
<dbReference type="Proteomes" id="UP001197247">
    <property type="component" value="Unassembled WGS sequence"/>
</dbReference>
<dbReference type="CDD" id="cd02440">
    <property type="entry name" value="AdoMet_MTases"/>
    <property type="match status" value="1"/>
</dbReference>
<dbReference type="GO" id="GO:0032259">
    <property type="term" value="P:methylation"/>
    <property type="evidence" value="ECO:0007669"/>
    <property type="project" value="UniProtKB-KW"/>
</dbReference>
<dbReference type="EMBL" id="JAHBAY010000017">
    <property type="protein sequence ID" value="MBT0773438.1"/>
    <property type="molecule type" value="Genomic_DNA"/>
</dbReference>
<evidence type="ECO:0000313" key="1">
    <source>
        <dbReference type="EMBL" id="MBT0773438.1"/>
    </source>
</evidence>
<keyword evidence="2" id="KW-1185">Reference proteome</keyword>
<dbReference type="EC" id="2.1.1.-" evidence="1"/>